<accession>A0A381T4Q9</accession>
<dbReference type="AlphaFoldDB" id="A0A381T4Q9"/>
<feature type="region of interest" description="Disordered" evidence="1">
    <location>
        <begin position="34"/>
        <end position="67"/>
    </location>
</feature>
<reference evidence="2" key="1">
    <citation type="submission" date="2018-05" db="EMBL/GenBank/DDBJ databases">
        <authorList>
            <person name="Lanie J.A."/>
            <person name="Ng W.-L."/>
            <person name="Kazmierczak K.M."/>
            <person name="Andrzejewski T.M."/>
            <person name="Davidsen T.M."/>
            <person name="Wayne K.J."/>
            <person name="Tettelin H."/>
            <person name="Glass J.I."/>
            <person name="Rusch D."/>
            <person name="Podicherti R."/>
            <person name="Tsui H.-C.T."/>
            <person name="Winkler M.E."/>
        </authorList>
    </citation>
    <scope>NUCLEOTIDE SEQUENCE</scope>
</reference>
<sequence length="67" mass="7402">MGEVNIRCYGEDESVAGLDGQKVAELNAELEWPRAQGRRGTGEWIQSCHRGGDAELPDEEQPDRSDS</sequence>
<organism evidence="2">
    <name type="scientific">marine metagenome</name>
    <dbReference type="NCBI Taxonomy" id="408172"/>
    <lineage>
        <taxon>unclassified sequences</taxon>
        <taxon>metagenomes</taxon>
        <taxon>ecological metagenomes</taxon>
    </lineage>
</organism>
<evidence type="ECO:0000313" key="2">
    <source>
        <dbReference type="EMBL" id="SVA11165.1"/>
    </source>
</evidence>
<gene>
    <name evidence="2" type="ORF">METZ01_LOCUS64019</name>
</gene>
<proteinExistence type="predicted"/>
<protein>
    <submittedName>
        <fullName evidence="2">Uncharacterized protein</fullName>
    </submittedName>
</protein>
<dbReference type="EMBL" id="UINC01004022">
    <property type="protein sequence ID" value="SVA11165.1"/>
    <property type="molecule type" value="Genomic_DNA"/>
</dbReference>
<name>A0A381T4Q9_9ZZZZ</name>
<evidence type="ECO:0000256" key="1">
    <source>
        <dbReference type="SAM" id="MobiDB-lite"/>
    </source>
</evidence>